<keyword evidence="1" id="KW-0808">Transferase</keyword>
<sequence>MKESQFIELRRQKKAAMPRVLLSEHHTEQCRVLPDRKSLLHALPKGGVVAEIGVAFGDFSKLIWQLSKPAKLHLIDAWQGDRYAPGLTAIKKEFAGPISYSGISIHQGLSIDVIRQFPENYFDWVYIDTNHQFDTTYDELVIASSKVRDAGIIAGHDFCTGNVVGGVPYGVIEACNKFCVDHNWSYRYITLESHGHFSFALTQI</sequence>
<dbReference type="SUPFAM" id="SSF53335">
    <property type="entry name" value="S-adenosyl-L-methionine-dependent methyltransferases"/>
    <property type="match status" value="1"/>
</dbReference>
<dbReference type="Proteomes" id="UP000289708">
    <property type="component" value="Unassembled WGS sequence"/>
</dbReference>
<proteinExistence type="predicted"/>
<dbReference type="InterPro" id="IPR029063">
    <property type="entry name" value="SAM-dependent_MTases_sf"/>
</dbReference>
<reference evidence="1 2" key="1">
    <citation type="submission" date="2018-12" db="EMBL/GenBank/DDBJ databases">
        <title>bacterium Hansschlegelia zhihuaiae S113.</title>
        <authorList>
            <person name="He J."/>
        </authorList>
    </citation>
    <scope>NUCLEOTIDE SEQUENCE [LARGE SCALE GENOMIC DNA]</scope>
    <source>
        <strain evidence="1 2">S 113</strain>
    </source>
</reference>
<protein>
    <submittedName>
        <fullName evidence="1">Class I SAM-dependent methyltransferase</fullName>
    </submittedName>
</protein>
<dbReference type="OrthoDB" id="5764702at2"/>
<evidence type="ECO:0000313" key="1">
    <source>
        <dbReference type="EMBL" id="RXF74454.1"/>
    </source>
</evidence>
<dbReference type="Pfam" id="PF13578">
    <property type="entry name" value="Methyltransf_24"/>
    <property type="match status" value="1"/>
</dbReference>
<keyword evidence="1" id="KW-0489">Methyltransferase</keyword>
<dbReference type="EMBL" id="RYFI01000004">
    <property type="protein sequence ID" value="RXF74454.1"/>
    <property type="molecule type" value="Genomic_DNA"/>
</dbReference>
<dbReference type="GO" id="GO:0032259">
    <property type="term" value="P:methylation"/>
    <property type="evidence" value="ECO:0007669"/>
    <property type="project" value="UniProtKB-KW"/>
</dbReference>
<organism evidence="1 2">
    <name type="scientific">Hansschlegelia zhihuaiae</name>
    <dbReference type="NCBI Taxonomy" id="405005"/>
    <lineage>
        <taxon>Bacteria</taxon>
        <taxon>Pseudomonadati</taxon>
        <taxon>Pseudomonadota</taxon>
        <taxon>Alphaproteobacteria</taxon>
        <taxon>Hyphomicrobiales</taxon>
        <taxon>Methylopilaceae</taxon>
        <taxon>Hansschlegelia</taxon>
    </lineage>
</organism>
<dbReference type="RefSeq" id="WP_128776679.1">
    <property type="nucleotide sequence ID" value="NZ_RYFI01000004.1"/>
</dbReference>
<name>A0A4Q0ML99_9HYPH</name>
<keyword evidence="2" id="KW-1185">Reference proteome</keyword>
<dbReference type="AlphaFoldDB" id="A0A4Q0ML99"/>
<accession>A0A4Q0ML99</accession>
<comment type="caution">
    <text evidence="1">The sequence shown here is derived from an EMBL/GenBank/DDBJ whole genome shotgun (WGS) entry which is preliminary data.</text>
</comment>
<dbReference type="Gene3D" id="3.40.50.150">
    <property type="entry name" value="Vaccinia Virus protein VP39"/>
    <property type="match status" value="1"/>
</dbReference>
<dbReference type="GO" id="GO:0008168">
    <property type="term" value="F:methyltransferase activity"/>
    <property type="evidence" value="ECO:0007669"/>
    <property type="project" value="UniProtKB-KW"/>
</dbReference>
<evidence type="ECO:0000313" key="2">
    <source>
        <dbReference type="Proteomes" id="UP000289708"/>
    </source>
</evidence>
<gene>
    <name evidence="1" type="ORF">EK403_06510</name>
</gene>